<evidence type="ECO:0000313" key="1">
    <source>
        <dbReference type="EMBL" id="KAF7683863.1"/>
    </source>
</evidence>
<gene>
    <name evidence="1" type="ORF">TCON_0944</name>
</gene>
<protein>
    <submittedName>
        <fullName evidence="1">Uncharacterized protein</fullName>
    </submittedName>
</protein>
<organism evidence="1 2">
    <name type="scientific">Astathelohania contejeani</name>
    <dbReference type="NCBI Taxonomy" id="164912"/>
    <lineage>
        <taxon>Eukaryota</taxon>
        <taxon>Fungi</taxon>
        <taxon>Fungi incertae sedis</taxon>
        <taxon>Microsporidia</taxon>
        <taxon>Astathelohaniidae</taxon>
        <taxon>Astathelohania</taxon>
    </lineage>
</organism>
<reference evidence="1 2" key="1">
    <citation type="submission" date="2019-01" db="EMBL/GenBank/DDBJ databases">
        <title>Genomes sequencing and comparative genomics of infectious freshwater microsporidia, Cucumispora dikerogammari and Thelohania contejeani.</title>
        <authorList>
            <person name="Cormier A."/>
            <person name="Giraud I."/>
            <person name="Wattier R."/>
            <person name="Teixeira M."/>
            <person name="Grandjean F."/>
            <person name="Rigaud T."/>
            <person name="Cordaux R."/>
        </authorList>
    </citation>
    <scope>NUCLEOTIDE SEQUENCE [LARGE SCALE GENOMIC DNA]</scope>
    <source>
        <strain evidence="1">T1</strain>
        <tissue evidence="1">Spores</tissue>
    </source>
</reference>
<evidence type="ECO:0000313" key="2">
    <source>
        <dbReference type="Proteomes" id="UP001516464"/>
    </source>
</evidence>
<sequence>MVILVEIGITSQDNLQQVEIEKKRKYDLLTNGLGILYKAKTNIIPYVLTWEGVVTKYHRSYLKELGITAQIEAYTQLTVLKKTLETISFEHRRSIEDELEVMDVVEKAVDALIKASGTGCLLQVKGK</sequence>
<proteinExistence type="predicted"/>
<comment type="caution">
    <text evidence="1">The sequence shown here is derived from an EMBL/GenBank/DDBJ whole genome shotgun (WGS) entry which is preliminary data.</text>
</comment>
<accession>A0ABQ7I0F9</accession>
<name>A0ABQ7I0F9_9MICR</name>
<dbReference type="Proteomes" id="UP001516464">
    <property type="component" value="Unassembled WGS sequence"/>
</dbReference>
<dbReference type="EMBL" id="SBIQ01000045">
    <property type="protein sequence ID" value="KAF7683863.1"/>
    <property type="molecule type" value="Genomic_DNA"/>
</dbReference>
<keyword evidence="2" id="KW-1185">Reference proteome</keyword>